<sequence>MFVGLTVFCLAVLAPASDFLSGLSVMNVAATGTSPTVGGNTLVMSGGLLLISVASTLFGFVLLLLRL</sequence>
<comment type="caution">
    <text evidence="2">The sequence shown here is derived from an EMBL/GenBank/DDBJ whole genome shotgun (WGS) entry which is preliminary data.</text>
</comment>
<gene>
    <name evidence="2" type="ORF">C440_04063</name>
</gene>
<protein>
    <submittedName>
        <fullName evidence="2">Uncharacterized protein</fullName>
    </submittedName>
</protein>
<proteinExistence type="predicted"/>
<dbReference type="PATRIC" id="fig|662479.7.peg.835"/>
<keyword evidence="1" id="KW-1133">Transmembrane helix</keyword>
<dbReference type="AlphaFoldDB" id="M0IJI9"/>
<keyword evidence="3" id="KW-1185">Reference proteome</keyword>
<evidence type="ECO:0000313" key="2">
    <source>
        <dbReference type="EMBL" id="ELZ96920.1"/>
    </source>
</evidence>
<name>M0IJI9_9EURY</name>
<keyword evidence="1" id="KW-0812">Transmembrane</keyword>
<evidence type="ECO:0000313" key="3">
    <source>
        <dbReference type="Proteomes" id="UP000011550"/>
    </source>
</evidence>
<feature type="transmembrane region" description="Helical" evidence="1">
    <location>
        <begin position="42"/>
        <end position="65"/>
    </location>
</feature>
<dbReference type="Proteomes" id="UP000011550">
    <property type="component" value="Unassembled WGS sequence"/>
</dbReference>
<organism evidence="2 3">
    <name type="scientific">Haloferax mucosum ATCC BAA-1512</name>
    <dbReference type="NCBI Taxonomy" id="662479"/>
    <lineage>
        <taxon>Archaea</taxon>
        <taxon>Methanobacteriati</taxon>
        <taxon>Methanobacteriota</taxon>
        <taxon>Stenosarchaea group</taxon>
        <taxon>Halobacteria</taxon>
        <taxon>Halobacteriales</taxon>
        <taxon>Haloferacaceae</taxon>
        <taxon>Haloferax</taxon>
    </lineage>
</organism>
<keyword evidence="1" id="KW-0472">Membrane</keyword>
<reference evidence="2 3" key="1">
    <citation type="journal article" date="2014" name="PLoS Genet.">
        <title>Phylogenetically driven sequencing of extremely halophilic archaea reveals strategies for static and dynamic osmo-response.</title>
        <authorList>
            <person name="Becker E.A."/>
            <person name="Seitzer P.M."/>
            <person name="Tritt A."/>
            <person name="Larsen D."/>
            <person name="Krusor M."/>
            <person name="Yao A.I."/>
            <person name="Wu D."/>
            <person name="Madern D."/>
            <person name="Eisen J.A."/>
            <person name="Darling A.E."/>
            <person name="Facciotti M.T."/>
        </authorList>
    </citation>
    <scope>NUCLEOTIDE SEQUENCE [LARGE SCALE GENOMIC DNA]</scope>
    <source>
        <strain evidence="2 3">ATCC BAA-1512</strain>
    </source>
</reference>
<dbReference type="EMBL" id="AOLN01000006">
    <property type="protein sequence ID" value="ELZ96920.1"/>
    <property type="molecule type" value="Genomic_DNA"/>
</dbReference>
<accession>M0IJI9</accession>
<evidence type="ECO:0000256" key="1">
    <source>
        <dbReference type="SAM" id="Phobius"/>
    </source>
</evidence>